<evidence type="ECO:0000313" key="4">
    <source>
        <dbReference type="EMBL" id="MDO9713450.1"/>
    </source>
</evidence>
<feature type="region of interest" description="Disordered" evidence="1">
    <location>
        <begin position="166"/>
        <end position="187"/>
    </location>
</feature>
<dbReference type="Pfam" id="PF07463">
    <property type="entry name" value="NUMOD4"/>
    <property type="match status" value="1"/>
</dbReference>
<protein>
    <submittedName>
        <fullName evidence="4">HNH endonuclease</fullName>
    </submittedName>
</protein>
<reference evidence="4 5" key="1">
    <citation type="submission" date="2023-08" db="EMBL/GenBank/DDBJ databases">
        <title>The draft genome sequence of Paracraurococcus sp. LOR1-02.</title>
        <authorList>
            <person name="Kingkaew E."/>
            <person name="Tanasupawat S."/>
        </authorList>
    </citation>
    <scope>NUCLEOTIDE SEQUENCE [LARGE SCALE GENOMIC DNA]</scope>
    <source>
        <strain evidence="4 5">LOR1-02</strain>
    </source>
</reference>
<evidence type="ECO:0000313" key="5">
    <source>
        <dbReference type="Proteomes" id="UP001243009"/>
    </source>
</evidence>
<feature type="domain" description="HNH nuclease" evidence="3">
    <location>
        <begin position="60"/>
        <end position="104"/>
    </location>
</feature>
<sequence>MSQKVTEWRTIPGYPRYRISEFGEVEDLKAGKMLAVTSATRGAYPKVCLRDHIGNSVYGYLHRLVAFTFLGPPPVPDALVMHLDHNAQNNHHTNLKWGTHKTNAAGRLERGTVLRGAQLHNAVLTETQVTKIRHEYAGGATTTELAENYGISRQNVNNIVRHRSWREVGGPPAPAHRRKRQGEKLDERSVRDLRKAFSDGVSKAELARRFNITEQAVYMIVTRRRWGKVE</sequence>
<proteinExistence type="predicted"/>
<evidence type="ECO:0000259" key="3">
    <source>
        <dbReference type="Pfam" id="PF13392"/>
    </source>
</evidence>
<dbReference type="InterPro" id="IPR010902">
    <property type="entry name" value="NUMOD4"/>
</dbReference>
<keyword evidence="4" id="KW-0255">Endonuclease</keyword>
<evidence type="ECO:0000259" key="2">
    <source>
        <dbReference type="Pfam" id="PF07463"/>
    </source>
</evidence>
<evidence type="ECO:0000256" key="1">
    <source>
        <dbReference type="SAM" id="MobiDB-lite"/>
    </source>
</evidence>
<keyword evidence="4" id="KW-0540">Nuclease</keyword>
<dbReference type="Gene3D" id="3.90.75.20">
    <property type="match status" value="1"/>
</dbReference>
<feature type="domain" description="NUMOD4" evidence="2">
    <location>
        <begin position="7"/>
        <end position="50"/>
    </location>
</feature>
<dbReference type="Pfam" id="PF13392">
    <property type="entry name" value="HNH_3"/>
    <property type="match status" value="1"/>
</dbReference>
<name>A0ABT9EBN2_9PROT</name>
<dbReference type="Gene3D" id="1.10.10.60">
    <property type="entry name" value="Homeodomain-like"/>
    <property type="match status" value="1"/>
</dbReference>
<comment type="caution">
    <text evidence="4">The sequence shown here is derived from an EMBL/GenBank/DDBJ whole genome shotgun (WGS) entry which is preliminary data.</text>
</comment>
<dbReference type="SUPFAM" id="SSF54060">
    <property type="entry name" value="His-Me finger endonucleases"/>
    <property type="match status" value="1"/>
</dbReference>
<gene>
    <name evidence="4" type="ORF">Q7A36_34310</name>
</gene>
<dbReference type="RefSeq" id="WP_305108307.1">
    <property type="nucleotide sequence ID" value="NZ_JAUTWS010000091.1"/>
</dbReference>
<organism evidence="4 5">
    <name type="scientific">Paracraurococcus lichenis</name>
    <dbReference type="NCBI Taxonomy" id="3064888"/>
    <lineage>
        <taxon>Bacteria</taxon>
        <taxon>Pseudomonadati</taxon>
        <taxon>Pseudomonadota</taxon>
        <taxon>Alphaproteobacteria</taxon>
        <taxon>Acetobacterales</taxon>
        <taxon>Roseomonadaceae</taxon>
        <taxon>Paracraurococcus</taxon>
    </lineage>
</organism>
<keyword evidence="4" id="KW-0378">Hydrolase</keyword>
<dbReference type="GO" id="GO:0004519">
    <property type="term" value="F:endonuclease activity"/>
    <property type="evidence" value="ECO:0007669"/>
    <property type="project" value="UniProtKB-KW"/>
</dbReference>
<dbReference type="InterPro" id="IPR044925">
    <property type="entry name" value="His-Me_finger_sf"/>
</dbReference>
<dbReference type="EMBL" id="JAUTWS010000091">
    <property type="protein sequence ID" value="MDO9713450.1"/>
    <property type="molecule type" value="Genomic_DNA"/>
</dbReference>
<dbReference type="InterPro" id="IPR003615">
    <property type="entry name" value="HNH_nuc"/>
</dbReference>
<dbReference type="Proteomes" id="UP001243009">
    <property type="component" value="Unassembled WGS sequence"/>
</dbReference>
<accession>A0ABT9EBN2</accession>
<keyword evidence="5" id="KW-1185">Reference proteome</keyword>